<proteinExistence type="predicted"/>
<dbReference type="RefSeq" id="WP_373665350.1">
    <property type="nucleotide sequence ID" value="NZ_CP155573.1"/>
</dbReference>
<dbReference type="InterPro" id="IPR010998">
    <property type="entry name" value="Integrase_recombinase_N"/>
</dbReference>
<dbReference type="EMBL" id="CP155573">
    <property type="protein sequence ID" value="XFO68773.1"/>
    <property type="molecule type" value="Genomic_DNA"/>
</dbReference>
<evidence type="ECO:0000259" key="3">
    <source>
        <dbReference type="PROSITE" id="PS51900"/>
    </source>
</evidence>
<dbReference type="PROSITE" id="PS51900">
    <property type="entry name" value="CB"/>
    <property type="match status" value="1"/>
</dbReference>
<organism evidence="4 5">
    <name type="scientific">Sporomusa silvacetica DSM 10669</name>
    <dbReference type="NCBI Taxonomy" id="1123289"/>
    <lineage>
        <taxon>Bacteria</taxon>
        <taxon>Bacillati</taxon>
        <taxon>Bacillota</taxon>
        <taxon>Negativicutes</taxon>
        <taxon>Selenomonadales</taxon>
        <taxon>Sporomusaceae</taxon>
        <taxon>Sporomusa</taxon>
    </lineage>
</organism>
<sequence>MHNQPLVDLLKDVEQEMIRLHYSEGTLNFYRRRWKMLMEFARERCETKYSEQLGFDFIEHHFDLLKKDSERKLKTSEVQELRVIRMIGDYQLHRTILRRCYKFKQILSDPYWIGISSQFREYCTAKVYAKATINHYVKQSAAFIDYLTAQGTTSCNGMTIDHINNYIKTLAGYTYKTVEQNICSLRAFFRFLLETGKVTTDFAAKTPMVQARKQTRIPSVWTEEELKDLLALLTGQIQKANGIMRSSCWHAT</sequence>
<reference evidence="4" key="1">
    <citation type="submission" date="2024-05" db="EMBL/GenBank/DDBJ databases">
        <title>Isolation and characterization of Sporomusa carbonis sp. nov., a carboxydotrophic hydrogenogen in the genus of Sporomusa isolated from a charcoal burning pile.</title>
        <authorList>
            <person name="Boeer T."/>
            <person name="Rosenbaum F."/>
            <person name="Eysell L."/>
            <person name="Mueller V."/>
            <person name="Daniel R."/>
            <person name="Poehlein A."/>
        </authorList>
    </citation>
    <scope>NUCLEOTIDE SEQUENCE [LARGE SCALE GENOMIC DNA]</scope>
    <source>
        <strain evidence="4">DSM 10669</strain>
    </source>
</reference>
<dbReference type="SUPFAM" id="SSF56349">
    <property type="entry name" value="DNA breaking-rejoining enzymes"/>
    <property type="match status" value="1"/>
</dbReference>
<gene>
    <name evidence="4" type="primary">xerC_17</name>
    <name evidence="4" type="ORF">SPSIL_049970</name>
</gene>
<evidence type="ECO:0000313" key="5">
    <source>
        <dbReference type="Proteomes" id="UP000216752"/>
    </source>
</evidence>
<keyword evidence="1 2" id="KW-0238">DNA-binding</keyword>
<protein>
    <submittedName>
        <fullName evidence="4">Tyrosine recombinase XerC</fullName>
    </submittedName>
</protein>
<evidence type="ECO:0000256" key="2">
    <source>
        <dbReference type="PROSITE-ProRule" id="PRU01248"/>
    </source>
</evidence>
<keyword evidence="5" id="KW-1185">Reference proteome</keyword>
<dbReference type="Proteomes" id="UP000216752">
    <property type="component" value="Chromosome"/>
</dbReference>
<accession>A0ABZ3ITS9</accession>
<feature type="domain" description="Core-binding (CB)" evidence="3">
    <location>
        <begin position="110"/>
        <end position="193"/>
    </location>
</feature>
<dbReference type="InterPro" id="IPR011010">
    <property type="entry name" value="DNA_brk_join_enz"/>
</dbReference>
<name>A0ABZ3ITS9_9FIRM</name>
<dbReference type="InterPro" id="IPR004107">
    <property type="entry name" value="Integrase_SAM-like_N"/>
</dbReference>
<dbReference type="InterPro" id="IPR044068">
    <property type="entry name" value="CB"/>
</dbReference>
<dbReference type="Pfam" id="PF13495">
    <property type="entry name" value="Phage_int_SAM_4"/>
    <property type="match status" value="1"/>
</dbReference>
<evidence type="ECO:0000313" key="4">
    <source>
        <dbReference type="EMBL" id="XFO68773.1"/>
    </source>
</evidence>
<dbReference type="Gene3D" id="1.10.150.130">
    <property type="match status" value="1"/>
</dbReference>
<evidence type="ECO:0000256" key="1">
    <source>
        <dbReference type="ARBA" id="ARBA00023125"/>
    </source>
</evidence>